<keyword evidence="3 4" id="KW-0732">Signal</keyword>
<protein>
    <submittedName>
        <fullName evidence="6">Acid alpha-amylase</fullName>
    </submittedName>
</protein>
<reference evidence="6 7" key="1">
    <citation type="submission" date="2016-02" db="EMBL/GenBank/DDBJ databases">
        <title>Genome analysis of coral dinoflagellate symbionts highlights evolutionary adaptations to a symbiotic lifestyle.</title>
        <authorList>
            <person name="Aranda M."/>
            <person name="Li Y."/>
            <person name="Liew Y.J."/>
            <person name="Baumgarten S."/>
            <person name="Simakov O."/>
            <person name="Wilson M."/>
            <person name="Piel J."/>
            <person name="Ashoor H."/>
            <person name="Bougouffa S."/>
            <person name="Bajic V.B."/>
            <person name="Ryu T."/>
            <person name="Ravasi T."/>
            <person name="Bayer T."/>
            <person name="Micklem G."/>
            <person name="Kim H."/>
            <person name="Bhak J."/>
            <person name="Lajeunesse T.C."/>
            <person name="Voolstra C.R."/>
        </authorList>
    </citation>
    <scope>NUCLEOTIDE SEQUENCE [LARGE SCALE GENOMIC DNA]</scope>
    <source>
        <strain evidence="6 7">CCMP2467</strain>
    </source>
</reference>
<dbReference type="OrthoDB" id="1740265at2759"/>
<evidence type="ECO:0000256" key="3">
    <source>
        <dbReference type="ARBA" id="ARBA00022729"/>
    </source>
</evidence>
<dbReference type="PANTHER" id="PTHR10357:SF215">
    <property type="entry name" value="ALPHA-AMYLASE 1"/>
    <property type="match status" value="1"/>
</dbReference>
<sequence length="920" mass="99944">MLLPLLLLLHGVTRLVSSTKFDDTSLLTLPRQAFRAPFNGSAEPFTLAGKSMYFIVLDRFARSGAQAEDYTYCSKPADWTNNTGGGYCGGTIAGISSKLDYIQGMGFDCIWITPPVDSNGYMGYDAINLFKINPHFGTKEDLKQLSKSLHDRGMCLVLDIVLNHMRSLKVNGKLNLSSIVPFDKPEYYHQRGRRPDQSFEEYLLNGPPPAFDGSTDSKNLATLVKEGKASCGTTVPEQTECACLPGNTGPSCPSYNPQQQVEGWFGSLGDLNHSHPFVREQMLNWVVGLVADYDLDALRLDTAIYVEPTFVSEVQQAVGIEILGEATVSNLTYQASWTMEELKLQAQKALQTGRGMLLNASGDILHGALTVGQASLRFAALLGDGSVVTWGRSETGGDSSSVQETAKQCKESFEMFGKSMRLGAARLQPSLEMALWSAYGQVVAWGSSRHGGDNSSVRDQLRDVKKLRSSHGAFAAILADGSVLTWGRADDGGDSSAIKEKLRNVQDIRATDSAFAAILADGSVATWGSRLYGGLCQTVQRPLQKVLQIDATDRAFLANLADGSLVTWGDGSPKRFTSTNLVEAVSLPSSAWILVDGPIVTWKNLESDAALAELGGVRQILSSSEAFAAIMEDGSLVTWDLDSIKEHGGHQPTQVSALASNNPGIVDGVSCRSQLALEQANLMRNAKGERVLTGLLNFPPFYQVPSAFCGYILESEFANYSTQGSWKSKADMTGLAQVMKAQLDSDRYESLDLLGNFVDNHDEYGRIAHYCQSDAGRIKNALTWLMLAQGIPIVYYGTEQGLSGHQWHGPGNPGQDGLRESLWQSRFRTVKSFSSESLIFTRASHAGKHEAWVFLNNAANSTATSTFRYCPGPLPGIDGQAWFDAISGNRMDQRLSKGCFLAPDAEPKVLVLQVDNVLIE</sequence>
<dbReference type="Gene3D" id="3.20.20.80">
    <property type="entry name" value="Glycosidases"/>
    <property type="match status" value="3"/>
</dbReference>
<accession>A0A1Q9F5N6</accession>
<dbReference type="SUPFAM" id="SSF50985">
    <property type="entry name" value="RCC1/BLIP-II"/>
    <property type="match status" value="1"/>
</dbReference>
<keyword evidence="7" id="KW-1185">Reference proteome</keyword>
<dbReference type="PANTHER" id="PTHR10357">
    <property type="entry name" value="ALPHA-AMYLASE FAMILY MEMBER"/>
    <property type="match status" value="1"/>
</dbReference>
<dbReference type="Gene3D" id="2.130.10.30">
    <property type="entry name" value="Regulator of chromosome condensation 1/beta-lactamase-inhibitor protein II"/>
    <property type="match status" value="1"/>
</dbReference>
<dbReference type="Pfam" id="PF00128">
    <property type="entry name" value="Alpha-amylase"/>
    <property type="match status" value="2"/>
</dbReference>
<evidence type="ECO:0000313" key="6">
    <source>
        <dbReference type="EMBL" id="OLQ14962.1"/>
    </source>
</evidence>
<dbReference type="AlphaFoldDB" id="A0A1Q9F5N6"/>
<feature type="signal peptide" evidence="4">
    <location>
        <begin position="1"/>
        <end position="18"/>
    </location>
</feature>
<evidence type="ECO:0000256" key="1">
    <source>
        <dbReference type="ARBA" id="ARBA00001913"/>
    </source>
</evidence>
<dbReference type="EMBL" id="LSRX01000008">
    <property type="protein sequence ID" value="OLQ14962.1"/>
    <property type="molecule type" value="Genomic_DNA"/>
</dbReference>
<gene>
    <name evidence="6" type="ORF">AK812_SmicGene867</name>
</gene>
<dbReference type="InterPro" id="IPR017853">
    <property type="entry name" value="GH"/>
</dbReference>
<comment type="caution">
    <text evidence="6">The sequence shown here is derived from an EMBL/GenBank/DDBJ whole genome shotgun (WGS) entry which is preliminary data.</text>
</comment>
<keyword evidence="2" id="KW-0479">Metal-binding</keyword>
<evidence type="ECO:0000313" key="7">
    <source>
        <dbReference type="Proteomes" id="UP000186817"/>
    </source>
</evidence>
<dbReference type="SUPFAM" id="SSF51445">
    <property type="entry name" value="(Trans)glycosidases"/>
    <property type="match status" value="2"/>
</dbReference>
<dbReference type="GO" id="GO:0046872">
    <property type="term" value="F:metal ion binding"/>
    <property type="evidence" value="ECO:0007669"/>
    <property type="project" value="UniProtKB-KW"/>
</dbReference>
<dbReference type="InterPro" id="IPR006047">
    <property type="entry name" value="GH13_cat_dom"/>
</dbReference>
<organism evidence="6 7">
    <name type="scientific">Symbiodinium microadriaticum</name>
    <name type="common">Dinoflagellate</name>
    <name type="synonym">Zooxanthella microadriatica</name>
    <dbReference type="NCBI Taxonomy" id="2951"/>
    <lineage>
        <taxon>Eukaryota</taxon>
        <taxon>Sar</taxon>
        <taxon>Alveolata</taxon>
        <taxon>Dinophyceae</taxon>
        <taxon>Suessiales</taxon>
        <taxon>Symbiodiniaceae</taxon>
        <taxon>Symbiodinium</taxon>
    </lineage>
</organism>
<evidence type="ECO:0000256" key="2">
    <source>
        <dbReference type="ARBA" id="ARBA00022723"/>
    </source>
</evidence>
<dbReference type="InterPro" id="IPR009091">
    <property type="entry name" value="RCC1/BLIP-II"/>
</dbReference>
<comment type="cofactor">
    <cofactor evidence="1">
        <name>Ca(2+)</name>
        <dbReference type="ChEBI" id="CHEBI:29108"/>
    </cofactor>
</comment>
<evidence type="ECO:0000256" key="4">
    <source>
        <dbReference type="SAM" id="SignalP"/>
    </source>
</evidence>
<proteinExistence type="predicted"/>
<feature type="domain" description="Glycosyl hydrolase family 13 catalytic" evidence="5">
    <location>
        <begin position="54"/>
        <end position="834"/>
    </location>
</feature>
<name>A0A1Q9F5N6_SYMMI</name>
<evidence type="ECO:0000259" key="5">
    <source>
        <dbReference type="SMART" id="SM00642"/>
    </source>
</evidence>
<dbReference type="GO" id="GO:0005975">
    <property type="term" value="P:carbohydrate metabolic process"/>
    <property type="evidence" value="ECO:0007669"/>
    <property type="project" value="InterPro"/>
</dbReference>
<dbReference type="SMART" id="SM00642">
    <property type="entry name" value="Aamy"/>
    <property type="match status" value="1"/>
</dbReference>
<dbReference type="Proteomes" id="UP000186817">
    <property type="component" value="Unassembled WGS sequence"/>
</dbReference>
<feature type="chain" id="PRO_5013045191" evidence="4">
    <location>
        <begin position="19"/>
        <end position="920"/>
    </location>
</feature>